<comment type="caution">
    <text evidence="1">The sequence shown here is derived from an EMBL/GenBank/DDBJ whole genome shotgun (WGS) entry which is preliminary data.</text>
</comment>
<name>A0A371HY54_MUCPR</name>
<reference evidence="1" key="1">
    <citation type="submission" date="2018-05" db="EMBL/GenBank/DDBJ databases">
        <title>Draft genome of Mucuna pruriens seed.</title>
        <authorList>
            <person name="Nnadi N.E."/>
            <person name="Vos R."/>
            <person name="Hasami M.H."/>
            <person name="Devisetty U.K."/>
            <person name="Aguiy J.C."/>
        </authorList>
    </citation>
    <scope>NUCLEOTIDE SEQUENCE [LARGE SCALE GENOMIC DNA]</scope>
    <source>
        <strain evidence="1">JCA_2017</strain>
    </source>
</reference>
<dbReference type="AlphaFoldDB" id="A0A371HY54"/>
<organism evidence="1 2">
    <name type="scientific">Mucuna pruriens</name>
    <name type="common">Velvet bean</name>
    <name type="synonym">Dolichos pruriens</name>
    <dbReference type="NCBI Taxonomy" id="157652"/>
    <lineage>
        <taxon>Eukaryota</taxon>
        <taxon>Viridiplantae</taxon>
        <taxon>Streptophyta</taxon>
        <taxon>Embryophyta</taxon>
        <taxon>Tracheophyta</taxon>
        <taxon>Spermatophyta</taxon>
        <taxon>Magnoliopsida</taxon>
        <taxon>eudicotyledons</taxon>
        <taxon>Gunneridae</taxon>
        <taxon>Pentapetalae</taxon>
        <taxon>rosids</taxon>
        <taxon>fabids</taxon>
        <taxon>Fabales</taxon>
        <taxon>Fabaceae</taxon>
        <taxon>Papilionoideae</taxon>
        <taxon>50 kb inversion clade</taxon>
        <taxon>NPAAA clade</taxon>
        <taxon>indigoferoid/millettioid clade</taxon>
        <taxon>Phaseoleae</taxon>
        <taxon>Mucuna</taxon>
    </lineage>
</organism>
<proteinExistence type="predicted"/>
<accession>A0A371HY54</accession>
<sequence length="121" mass="14328">MTKQERKGHFSYRNWRNYALRPMKTPRSISKRKEFKVGKKVFLFHSRLKLIVGKLRCRWDRPFVITNVFPYGVVEVRDEANYKTFQVNGHQLKHFHEGLTPIVGDVDNISLLELAKPNDTL</sequence>
<protein>
    <recommendedName>
        <fullName evidence="3">Reverse transcriptase domain-containing protein</fullName>
    </recommendedName>
</protein>
<gene>
    <name evidence="1" type="ORF">CR513_08113</name>
</gene>
<evidence type="ECO:0008006" key="3">
    <source>
        <dbReference type="Google" id="ProtNLM"/>
    </source>
</evidence>
<evidence type="ECO:0000313" key="2">
    <source>
        <dbReference type="Proteomes" id="UP000257109"/>
    </source>
</evidence>
<dbReference type="Proteomes" id="UP000257109">
    <property type="component" value="Unassembled WGS sequence"/>
</dbReference>
<evidence type="ECO:0000313" key="1">
    <source>
        <dbReference type="EMBL" id="RDY07736.1"/>
    </source>
</evidence>
<feature type="non-terminal residue" evidence="1">
    <location>
        <position position="1"/>
    </location>
</feature>
<keyword evidence="2" id="KW-1185">Reference proteome</keyword>
<dbReference type="EMBL" id="QJKJ01001411">
    <property type="protein sequence ID" value="RDY07736.1"/>
    <property type="molecule type" value="Genomic_DNA"/>
</dbReference>